<dbReference type="EMBL" id="KB030567">
    <property type="protein sequence ID" value="ELK14654.1"/>
    <property type="molecule type" value="Genomic_DNA"/>
</dbReference>
<feature type="region of interest" description="Disordered" evidence="1">
    <location>
        <begin position="47"/>
        <end position="84"/>
    </location>
</feature>
<evidence type="ECO:0000313" key="2">
    <source>
        <dbReference type="EMBL" id="ELK14654.1"/>
    </source>
</evidence>
<evidence type="ECO:0000313" key="3">
    <source>
        <dbReference type="Proteomes" id="UP000010552"/>
    </source>
</evidence>
<evidence type="ECO:0000256" key="1">
    <source>
        <dbReference type="SAM" id="MobiDB-lite"/>
    </source>
</evidence>
<keyword evidence="3" id="KW-1185">Reference proteome</keyword>
<protein>
    <submittedName>
        <fullName evidence="2">Uncharacterized protein</fullName>
    </submittedName>
</protein>
<dbReference type="AlphaFoldDB" id="L5KT46"/>
<proteinExistence type="predicted"/>
<gene>
    <name evidence="2" type="ORF">PAL_GLEAN10021190</name>
</gene>
<dbReference type="Proteomes" id="UP000010552">
    <property type="component" value="Unassembled WGS sequence"/>
</dbReference>
<organism evidence="2 3">
    <name type="scientific">Pteropus alecto</name>
    <name type="common">Black flying fox</name>
    <dbReference type="NCBI Taxonomy" id="9402"/>
    <lineage>
        <taxon>Eukaryota</taxon>
        <taxon>Metazoa</taxon>
        <taxon>Chordata</taxon>
        <taxon>Craniata</taxon>
        <taxon>Vertebrata</taxon>
        <taxon>Euteleostomi</taxon>
        <taxon>Mammalia</taxon>
        <taxon>Eutheria</taxon>
        <taxon>Laurasiatheria</taxon>
        <taxon>Chiroptera</taxon>
        <taxon>Yinpterochiroptera</taxon>
        <taxon>Pteropodoidea</taxon>
        <taxon>Pteropodidae</taxon>
        <taxon>Pteropodinae</taxon>
        <taxon>Pteropus</taxon>
    </lineage>
</organism>
<name>L5KT46_PTEAL</name>
<dbReference type="InParanoid" id="L5KT46"/>
<sequence length="113" mass="12105">MSLVYVRPAPSKTTATLACTPARKVTRMAKALRLRRECFTDALAGKLGQKVNPPTPSSPSAAFLRRRPPTLSPSQLFPGPWEGQLHVGSAPGHLECYGPRNGGVGVGWQGRVE</sequence>
<reference evidence="3" key="1">
    <citation type="journal article" date="2013" name="Science">
        <title>Comparative analysis of bat genomes provides insight into the evolution of flight and immunity.</title>
        <authorList>
            <person name="Zhang G."/>
            <person name="Cowled C."/>
            <person name="Shi Z."/>
            <person name="Huang Z."/>
            <person name="Bishop-Lilly K.A."/>
            <person name="Fang X."/>
            <person name="Wynne J.W."/>
            <person name="Xiong Z."/>
            <person name="Baker M.L."/>
            <person name="Zhao W."/>
            <person name="Tachedjian M."/>
            <person name="Zhu Y."/>
            <person name="Zhou P."/>
            <person name="Jiang X."/>
            <person name="Ng J."/>
            <person name="Yang L."/>
            <person name="Wu L."/>
            <person name="Xiao J."/>
            <person name="Feng Y."/>
            <person name="Chen Y."/>
            <person name="Sun X."/>
            <person name="Zhang Y."/>
            <person name="Marsh G.A."/>
            <person name="Crameri G."/>
            <person name="Broder C.C."/>
            <person name="Frey K.G."/>
            <person name="Wang L.F."/>
            <person name="Wang J."/>
        </authorList>
    </citation>
    <scope>NUCLEOTIDE SEQUENCE [LARGE SCALE GENOMIC DNA]</scope>
</reference>
<accession>L5KT46</accession>